<proteinExistence type="predicted"/>
<dbReference type="EMBL" id="CAJHIR010000018">
    <property type="protein sequence ID" value="CAD6492886.1"/>
    <property type="molecule type" value="Genomic_DNA"/>
</dbReference>
<dbReference type="Proteomes" id="UP000606624">
    <property type="component" value="Unassembled WGS sequence"/>
</dbReference>
<dbReference type="Proteomes" id="UP000612009">
    <property type="component" value="Unassembled WGS sequence"/>
</dbReference>
<accession>A0A811T6B9</accession>
<organism evidence="2 3">
    <name type="scientific">Candidatus Argoarchaeum ethanivorans</name>
    <dbReference type="NCBI Taxonomy" id="2608793"/>
    <lineage>
        <taxon>Archaea</taxon>
        <taxon>Methanobacteriati</taxon>
        <taxon>Methanobacteriota</taxon>
        <taxon>Stenosarchaea group</taxon>
        <taxon>Methanomicrobia</taxon>
        <taxon>Methanosarcinales</taxon>
        <taxon>Methanosarcinales incertae sedis</taxon>
        <taxon>GOM Arc I cluster</taxon>
        <taxon>Candidatus Argoarchaeum</taxon>
    </lineage>
</organism>
<protein>
    <submittedName>
        <fullName evidence="2">Uncharacterized protein</fullName>
    </submittedName>
</protein>
<evidence type="ECO:0000313" key="2">
    <source>
        <dbReference type="EMBL" id="CAD6492886.1"/>
    </source>
</evidence>
<dbReference type="AlphaFoldDB" id="A0A811T6B9"/>
<sequence>MNKKIKKKRALFRLRLGYTETLHSLHKKIGSVLIYTA</sequence>
<evidence type="ECO:0000313" key="3">
    <source>
        <dbReference type="Proteomes" id="UP000612009"/>
    </source>
</evidence>
<reference evidence="2" key="1">
    <citation type="submission" date="2020-10" db="EMBL/GenBank/DDBJ databases">
        <authorList>
            <person name="Hahn C.J."/>
            <person name="Laso-Perez R."/>
            <person name="Vulcano F."/>
            <person name="Vaziourakis K.-M."/>
            <person name="Stokke R."/>
            <person name="Steen I.H."/>
            <person name="Teske A."/>
            <person name="Boetius A."/>
            <person name="Liebeke M."/>
            <person name="Amann R."/>
            <person name="Knittel K."/>
        </authorList>
    </citation>
    <scope>NUCLEOTIDE SEQUENCE</scope>
    <source>
        <strain evidence="1">Gfbio:e3339647-f889-4370-9287-4fb5cb688e4c:AG392E03_GoMArc1</strain>
        <strain evidence="2">Gfbio:e3339647-f889-4370-9287-4fb5cb688e4c:AG392J18_GoMArc1</strain>
    </source>
</reference>
<gene>
    <name evidence="1" type="ORF">KFBDDELM_00002</name>
    <name evidence="2" type="ORF">LAKADJCE_00385</name>
</gene>
<name>A0A811T6B9_9EURY</name>
<evidence type="ECO:0000313" key="1">
    <source>
        <dbReference type="EMBL" id="CAD6490124.1"/>
    </source>
</evidence>
<comment type="caution">
    <text evidence="2">The sequence shown here is derived from an EMBL/GenBank/DDBJ whole genome shotgun (WGS) entry which is preliminary data.</text>
</comment>
<dbReference type="EMBL" id="CAJHIN010000001">
    <property type="protein sequence ID" value="CAD6490124.1"/>
    <property type="molecule type" value="Genomic_DNA"/>
</dbReference>